<proteinExistence type="predicted"/>
<name>A0A0F9C624_9ZZZZ</name>
<reference evidence="1" key="1">
    <citation type="journal article" date="2015" name="Nature">
        <title>Complex archaea that bridge the gap between prokaryotes and eukaryotes.</title>
        <authorList>
            <person name="Spang A."/>
            <person name="Saw J.H."/>
            <person name="Jorgensen S.L."/>
            <person name="Zaremba-Niedzwiedzka K."/>
            <person name="Martijn J."/>
            <person name="Lind A.E."/>
            <person name="van Eijk R."/>
            <person name="Schleper C."/>
            <person name="Guy L."/>
            <person name="Ettema T.J."/>
        </authorList>
    </citation>
    <scope>NUCLEOTIDE SEQUENCE</scope>
</reference>
<sequence>MNCMGCGCSCQHCTCHLMPEPDEELVCHFCGALHCSLASINVLICVDCAVDLTTKDTTHCVRCGDELDFEDDFVCILCEFDADI</sequence>
<dbReference type="EMBL" id="LAZR01034678">
    <property type="protein sequence ID" value="KKL44659.1"/>
    <property type="molecule type" value="Genomic_DNA"/>
</dbReference>
<protein>
    <submittedName>
        <fullName evidence="1">Uncharacterized protein</fullName>
    </submittedName>
</protein>
<accession>A0A0F9C624</accession>
<gene>
    <name evidence="1" type="ORF">LCGC14_2363480</name>
</gene>
<organism evidence="1">
    <name type="scientific">marine sediment metagenome</name>
    <dbReference type="NCBI Taxonomy" id="412755"/>
    <lineage>
        <taxon>unclassified sequences</taxon>
        <taxon>metagenomes</taxon>
        <taxon>ecological metagenomes</taxon>
    </lineage>
</organism>
<evidence type="ECO:0000313" key="1">
    <source>
        <dbReference type="EMBL" id="KKL44659.1"/>
    </source>
</evidence>
<comment type="caution">
    <text evidence="1">The sequence shown here is derived from an EMBL/GenBank/DDBJ whole genome shotgun (WGS) entry which is preliminary data.</text>
</comment>
<dbReference type="AlphaFoldDB" id="A0A0F9C624"/>